<keyword evidence="4" id="KW-1185">Reference proteome</keyword>
<accession>A0A1X0P731</accession>
<dbReference type="AlphaFoldDB" id="A0A1X0P731"/>
<dbReference type="Gene3D" id="2.30.30.190">
    <property type="entry name" value="CAP Gly-rich-like domain"/>
    <property type="match status" value="1"/>
</dbReference>
<dbReference type="EMBL" id="NBCO01000003">
    <property type="protein sequence ID" value="ORC92443.1"/>
    <property type="molecule type" value="Genomic_DNA"/>
</dbReference>
<dbReference type="PROSITE" id="PS50245">
    <property type="entry name" value="CAP_GLY_2"/>
    <property type="match status" value="1"/>
</dbReference>
<dbReference type="PANTHER" id="PTHR18916">
    <property type="entry name" value="DYNACTIN 1-RELATED MICROTUBULE-BINDING"/>
    <property type="match status" value="1"/>
</dbReference>
<gene>
    <name evidence="3" type="ORF">TM35_000031960</name>
</gene>
<dbReference type="Pfam" id="PF01302">
    <property type="entry name" value="CAP_GLY"/>
    <property type="match status" value="1"/>
</dbReference>
<feature type="domain" description="CAP-Gly" evidence="2">
    <location>
        <begin position="37"/>
        <end position="79"/>
    </location>
</feature>
<dbReference type="STRING" id="67003.A0A1X0P731"/>
<dbReference type="OrthoDB" id="2130750at2759"/>
<evidence type="ECO:0000313" key="4">
    <source>
        <dbReference type="Proteomes" id="UP000192257"/>
    </source>
</evidence>
<dbReference type="Proteomes" id="UP000192257">
    <property type="component" value="Unassembled WGS sequence"/>
</dbReference>
<protein>
    <recommendedName>
        <fullName evidence="2">CAP-Gly domain-containing protein</fullName>
    </recommendedName>
</protein>
<comment type="caution">
    <text evidence="3">The sequence shown here is derived from an EMBL/GenBank/DDBJ whole genome shotgun (WGS) entry which is preliminary data.</text>
</comment>
<dbReference type="InterPro" id="IPR000938">
    <property type="entry name" value="CAP-Gly_domain"/>
</dbReference>
<dbReference type="VEuPathDB" id="TriTrypDB:TM35_000031960"/>
<reference evidence="3 4" key="1">
    <citation type="submission" date="2017-03" db="EMBL/GenBank/DDBJ databases">
        <title>An alternative strategy for trypanosome survival in the mammalian bloodstream revealed through genome and transcriptome analysis of the ubiquitous bovine parasite Trypanosoma (Megatrypanum) theileri.</title>
        <authorList>
            <person name="Kelly S."/>
            <person name="Ivens A."/>
            <person name="Mott A."/>
            <person name="O'Neill E."/>
            <person name="Emms D."/>
            <person name="Macleod O."/>
            <person name="Voorheis P."/>
            <person name="Matthews J."/>
            <person name="Matthews K."/>
            <person name="Carrington M."/>
        </authorList>
    </citation>
    <scope>NUCLEOTIDE SEQUENCE [LARGE SCALE GENOMIC DNA]</scope>
    <source>
        <strain evidence="3">Edinburgh</strain>
    </source>
</reference>
<name>A0A1X0P731_9TRYP</name>
<dbReference type="SUPFAM" id="SSF74924">
    <property type="entry name" value="Cap-Gly domain"/>
    <property type="match status" value="1"/>
</dbReference>
<organism evidence="3 4">
    <name type="scientific">Trypanosoma theileri</name>
    <dbReference type="NCBI Taxonomy" id="67003"/>
    <lineage>
        <taxon>Eukaryota</taxon>
        <taxon>Discoba</taxon>
        <taxon>Euglenozoa</taxon>
        <taxon>Kinetoplastea</taxon>
        <taxon>Metakinetoplastina</taxon>
        <taxon>Trypanosomatida</taxon>
        <taxon>Trypanosomatidae</taxon>
        <taxon>Trypanosoma</taxon>
    </lineage>
</organism>
<keyword evidence="1" id="KW-0175">Coiled coil</keyword>
<sequence>MTASVAQLRGCAIGDFVTVLPVPPQSEVRRGVLRFVGPTAFAAGLWAGVELVGSSGRNDGSVMGRVYFECPPGQGVFVRPELVVPYTPAAQSAENEEKEKEKEKEKKTAAGMLQLVDVLRGDIGRLQQELQKTTGELEKVRADLVESTAELEKEREKGRTLAERLEMMVSQEKSTKKEDEEKIKEEKEIEMQRLQQHCVDLKELCDIQEEEINRQREHADDLAQLIEDERHKHVEEQNELQQMIQQLEEELNQQRRLVNESKENNDSVSKIEVEEMRLQIFQLQQEREAFRLLKERYENLHTEREQERKEYETKCKQTSSEYEEALTQQREYKNRLMDEIRNLQQQITDIRRSHERERVLHMPLSVAEREEYEFQLSQTRWELMQVYENIFAKRYDQFLAPVSRWDSPGVVIQTMSDAISSAAHVLPFTTVDQCLHSRMVLFQHQDHKE</sequence>
<evidence type="ECO:0000313" key="3">
    <source>
        <dbReference type="EMBL" id="ORC92443.1"/>
    </source>
</evidence>
<feature type="coiled-coil region" evidence="1">
    <location>
        <begin position="90"/>
        <end position="353"/>
    </location>
</feature>
<evidence type="ECO:0000256" key="1">
    <source>
        <dbReference type="SAM" id="Coils"/>
    </source>
</evidence>
<dbReference type="InterPro" id="IPR036859">
    <property type="entry name" value="CAP-Gly_dom_sf"/>
</dbReference>
<evidence type="ECO:0000259" key="2">
    <source>
        <dbReference type="PROSITE" id="PS50245"/>
    </source>
</evidence>
<dbReference type="SMART" id="SM01052">
    <property type="entry name" value="CAP_GLY"/>
    <property type="match status" value="1"/>
</dbReference>
<dbReference type="RefSeq" id="XP_028886509.1">
    <property type="nucleotide sequence ID" value="XM_029021963.1"/>
</dbReference>
<proteinExistence type="predicted"/>
<dbReference type="GeneID" id="39981743"/>